<feature type="non-terminal residue" evidence="2">
    <location>
        <position position="149"/>
    </location>
</feature>
<gene>
    <name evidence="2" type="ORF">A0J61_11508</name>
</gene>
<keyword evidence="3" id="KW-1185">Reference proteome</keyword>
<evidence type="ECO:0000313" key="3">
    <source>
        <dbReference type="Proteomes" id="UP000093000"/>
    </source>
</evidence>
<dbReference type="OrthoDB" id="2230630at2759"/>
<keyword evidence="1" id="KW-0732">Signal</keyword>
<dbReference type="STRING" id="101091.A0A1C7MUD8"/>
<dbReference type="Proteomes" id="UP000093000">
    <property type="component" value="Unassembled WGS sequence"/>
</dbReference>
<protein>
    <submittedName>
        <fullName evidence="2">Uncharacterized protein</fullName>
    </submittedName>
</protein>
<evidence type="ECO:0000313" key="2">
    <source>
        <dbReference type="EMBL" id="OBZ80443.1"/>
    </source>
</evidence>
<accession>A0A1C7MUD8</accession>
<sequence length="149" mass="16082">MFYYISNKYFRLVTCLIAALPIVSATPAWNTVNGYDLNGNQCPLPTYNAYPCPALCVRDITQCPDSVRPSCPAGQNYCIDGSCRDSCPDNLVSKCACPGAPDLQVTTVYPCLDDTRVNIENFDASNKAEQTAAACASYLGLSNVSSWSP</sequence>
<reference evidence="2 3" key="1">
    <citation type="submission" date="2016-03" db="EMBL/GenBank/DDBJ databases">
        <title>Choanephora cucurbitarum.</title>
        <authorList>
            <person name="Min B."/>
            <person name="Park H."/>
            <person name="Park J.-H."/>
            <person name="Shin H.-D."/>
            <person name="Choi I.-G."/>
        </authorList>
    </citation>
    <scope>NUCLEOTIDE SEQUENCE [LARGE SCALE GENOMIC DNA]</scope>
    <source>
        <strain evidence="2 3">KUS-F28377</strain>
    </source>
</reference>
<comment type="caution">
    <text evidence="2">The sequence shown here is derived from an EMBL/GenBank/DDBJ whole genome shotgun (WGS) entry which is preliminary data.</text>
</comment>
<dbReference type="EMBL" id="LUGH01002128">
    <property type="protein sequence ID" value="OBZ80443.1"/>
    <property type="molecule type" value="Genomic_DNA"/>
</dbReference>
<name>A0A1C7MUD8_9FUNG</name>
<feature type="signal peptide" evidence="1">
    <location>
        <begin position="1"/>
        <end position="25"/>
    </location>
</feature>
<feature type="chain" id="PRO_5008889314" evidence="1">
    <location>
        <begin position="26"/>
        <end position="149"/>
    </location>
</feature>
<proteinExistence type="predicted"/>
<dbReference type="AlphaFoldDB" id="A0A1C7MUD8"/>
<dbReference type="InParanoid" id="A0A1C7MUD8"/>
<evidence type="ECO:0000256" key="1">
    <source>
        <dbReference type="SAM" id="SignalP"/>
    </source>
</evidence>
<organism evidence="2 3">
    <name type="scientific">Choanephora cucurbitarum</name>
    <dbReference type="NCBI Taxonomy" id="101091"/>
    <lineage>
        <taxon>Eukaryota</taxon>
        <taxon>Fungi</taxon>
        <taxon>Fungi incertae sedis</taxon>
        <taxon>Mucoromycota</taxon>
        <taxon>Mucoromycotina</taxon>
        <taxon>Mucoromycetes</taxon>
        <taxon>Mucorales</taxon>
        <taxon>Mucorineae</taxon>
        <taxon>Choanephoraceae</taxon>
        <taxon>Choanephoroideae</taxon>
        <taxon>Choanephora</taxon>
    </lineage>
</organism>